<keyword evidence="1" id="KW-0051">Antiviral defense</keyword>
<dbReference type="GO" id="GO:0051607">
    <property type="term" value="P:defense response to virus"/>
    <property type="evidence" value="ECO:0007669"/>
    <property type="project" value="UniProtKB-KW"/>
</dbReference>
<gene>
    <name evidence="2" type="primary">cas5</name>
    <name evidence="2" type="ORF">ABV298_00265</name>
</gene>
<evidence type="ECO:0000256" key="1">
    <source>
        <dbReference type="ARBA" id="ARBA00023118"/>
    </source>
</evidence>
<dbReference type="NCBIfam" id="TIGR02593">
    <property type="entry name" value="CRISPR_cas5"/>
    <property type="match status" value="1"/>
</dbReference>
<accession>A0AAU8FMB5</accession>
<dbReference type="InterPro" id="IPR013422">
    <property type="entry name" value="CRISPR-assoc_prot_Cas5_N"/>
</dbReference>
<reference evidence="2" key="1">
    <citation type="submission" date="2024-06" db="EMBL/GenBank/DDBJ databases">
        <title>Sequencing and assembly of the genome of Dyadobacter sp. strain 676, a symbiont of Cyamopsis tetragonoloba.</title>
        <authorList>
            <person name="Guro P."/>
            <person name="Sazanova A."/>
            <person name="Kuznetsova I."/>
            <person name="Belimov A."/>
            <person name="Safronova V."/>
        </authorList>
    </citation>
    <scope>NUCLEOTIDE SEQUENCE</scope>
    <source>
        <strain evidence="2">676</strain>
    </source>
</reference>
<sequence length="267" mass="31083">MTKKLVSFDLTADFGFFKKPDYNDGILLSYNMLHRPALLGILGSIIGLRGYERKGELPEYYQRLCDLPVGIEPLSHERGNFQKTTVKYTNTVGYANADGNLLVEEMMLIKPAYRCYLLLDVSNADHERLFVNLKEGRADYIPYLGKNEFQAWWLDEHGEPTFREHEFEERKGGLDGFGVSTLVDKRNVTLKDRIVEDDFFENYNPYEIVLSRNTTFMYFERLPVGIDTELFQYEMHDFAFSNFSLKSDTPIGSLYFLRDLQSYVQLS</sequence>
<organism evidence="2">
    <name type="scientific">Dyadobacter sp. 676</name>
    <dbReference type="NCBI Taxonomy" id="3088362"/>
    <lineage>
        <taxon>Bacteria</taxon>
        <taxon>Pseudomonadati</taxon>
        <taxon>Bacteroidota</taxon>
        <taxon>Cytophagia</taxon>
        <taxon>Cytophagales</taxon>
        <taxon>Spirosomataceae</taxon>
        <taxon>Dyadobacter</taxon>
    </lineage>
</organism>
<name>A0AAU8FMB5_9BACT</name>
<dbReference type="AlphaFoldDB" id="A0AAU8FMB5"/>
<proteinExistence type="predicted"/>
<dbReference type="EMBL" id="CP159289">
    <property type="protein sequence ID" value="XCH24900.1"/>
    <property type="molecule type" value="Genomic_DNA"/>
</dbReference>
<dbReference type="RefSeq" id="WP_353720207.1">
    <property type="nucleotide sequence ID" value="NZ_CP159289.1"/>
</dbReference>
<protein>
    <submittedName>
        <fullName evidence="2">CRISPR-associated protein Cas5</fullName>
    </submittedName>
</protein>
<evidence type="ECO:0000313" key="2">
    <source>
        <dbReference type="EMBL" id="XCH24900.1"/>
    </source>
</evidence>